<evidence type="ECO:0000256" key="1">
    <source>
        <dbReference type="ARBA" id="ARBA00022741"/>
    </source>
</evidence>
<dbReference type="InterPro" id="IPR003781">
    <property type="entry name" value="CoA-bd"/>
</dbReference>
<dbReference type="InterPro" id="IPR016102">
    <property type="entry name" value="Succinyl-CoA_synth-like"/>
</dbReference>
<dbReference type="InterPro" id="IPR017866">
    <property type="entry name" value="Succ-CoA_synthase_bsu_CS"/>
</dbReference>
<dbReference type="GO" id="GO:0006099">
    <property type="term" value="P:tricarboxylic acid cycle"/>
    <property type="evidence" value="ECO:0007669"/>
    <property type="project" value="TreeGrafter"/>
</dbReference>
<dbReference type="Pfam" id="PF00549">
    <property type="entry name" value="Ligase_CoA"/>
    <property type="match status" value="2"/>
</dbReference>
<dbReference type="PANTHER" id="PTHR11117:SF6">
    <property type="entry name" value="SYNTHETASE SUBUNIT ALPHA, PUTATIVE (AFU_ORTHOLOGUE AFUA_1G10830)-RELATED"/>
    <property type="match status" value="1"/>
</dbReference>
<keyword evidence="5" id="KW-1185">Reference proteome</keyword>
<dbReference type="PANTHER" id="PTHR11117">
    <property type="entry name" value="SUCCINYL-COA LIGASE SUBUNIT ALPHA"/>
    <property type="match status" value="1"/>
</dbReference>
<evidence type="ECO:0000256" key="2">
    <source>
        <dbReference type="SAM" id="MobiDB-lite"/>
    </source>
</evidence>
<dbReference type="Gene3D" id="3.30.470.20">
    <property type="entry name" value="ATP-grasp fold, B domain"/>
    <property type="match status" value="1"/>
</dbReference>
<dbReference type="InterPro" id="IPR005811">
    <property type="entry name" value="SUCC_ACL_C"/>
</dbReference>
<evidence type="ECO:0000313" key="5">
    <source>
        <dbReference type="Proteomes" id="UP000664521"/>
    </source>
</evidence>
<protein>
    <recommendedName>
        <fullName evidence="3">CoA-binding domain-containing protein</fullName>
    </recommendedName>
</protein>
<dbReference type="GO" id="GO:0004776">
    <property type="term" value="F:succinate-CoA ligase (GDP-forming) activity"/>
    <property type="evidence" value="ECO:0007669"/>
    <property type="project" value="TreeGrafter"/>
</dbReference>
<dbReference type="PRINTS" id="PR01798">
    <property type="entry name" value="SCOASYNTHASE"/>
</dbReference>
<dbReference type="Gene3D" id="3.40.50.720">
    <property type="entry name" value="NAD(P)-binding Rossmann-like Domain"/>
    <property type="match status" value="1"/>
</dbReference>
<dbReference type="Gene3D" id="3.40.50.261">
    <property type="entry name" value="Succinyl-CoA synthetase domains"/>
    <property type="match status" value="2"/>
</dbReference>
<dbReference type="PROSITE" id="PS01217">
    <property type="entry name" value="SUCCINYL_COA_LIG_3"/>
    <property type="match status" value="1"/>
</dbReference>
<proteinExistence type="predicted"/>
<sequence length="781" mass="84998">MRSPLPRTAFLNRPVNLSRSSWCGPCSTAFCFSTTSRPQDYSDTVSNLKIGSHTRVIFQGFTGRQATQNARQSLDYGTKIVGGVKPGIESEHLGLPVLPSVRAAKDQLKPDATAVYVAAPFAAAAIEEAIAAEIPLIIAVAEHIPVHDMLRVRVEVVLVIPADNYQVQAILRTQSASRLVGANSPGMISAIGKCRIGFHPLPTFSPGCIGIVAKSGTLSYETVASTTRAGLGQTLVVGVGGDMLPGTDFVDVLRILEHDEDTKGIILIGEIGGTAEEHAAEWVRDYHRRCKNAKPIMALVAGMQAKSGRIMGHAGAFVGPGEGDALSKARALENAGVVLTNHPSKFGDHMRRLLESRTDRTVTVRHVKFSVERRAFHTLRIPLRNRVSSLRYSGQMRNLTLSSEDGLHLLLRHGVPVASDVNKQTTIETEYCMSIFVDRASRQPCIIFSKAYDDRDPYVHEPRCFIGWPSEGFHDTKGPESSTTSIDKHFNAQKASLFAHISGIIKPKASNQAEDLKIKTDQYRAIVERVFHVFFETEALLLETTLAAQSEAGRDASSMVAVDAHVVLDDAAYKSGGRPKDNHERVTRTSTDDGTALQASRDGITYIKLEGEGSIGSLVNGAGLAMNSNDAIADLGGMCANFLDTGGKATSETVKTSFNMILKDPRVKVVFVNIFGGLTLCDMIAEGIMLAYKELGISVPVVVRLRGTNEEMGQKMVSDEPFTRVHPHEAKEVMTKPPFRSQSLVFRQWHIIAESGLPLYAFDDFEEAAEKAIELSRIDRP</sequence>
<dbReference type="AlphaFoldDB" id="A0A8H3IUN3"/>
<feature type="compositionally biased region" description="Basic and acidic residues" evidence="2">
    <location>
        <begin position="573"/>
        <end position="591"/>
    </location>
</feature>
<dbReference type="OrthoDB" id="1664372at2759"/>
<dbReference type="FunFam" id="3.40.50.261:FF:000001">
    <property type="entry name" value="Succinate--CoA ligase [ADP-forming] subunit beta"/>
    <property type="match status" value="1"/>
</dbReference>
<dbReference type="Proteomes" id="UP000664521">
    <property type="component" value="Unassembled WGS sequence"/>
</dbReference>
<dbReference type="EMBL" id="CAJPDS010000044">
    <property type="protein sequence ID" value="CAF9927324.1"/>
    <property type="molecule type" value="Genomic_DNA"/>
</dbReference>
<comment type="caution">
    <text evidence="4">The sequence shown here is derived from an EMBL/GenBank/DDBJ whole genome shotgun (WGS) entry which is preliminary data.</text>
</comment>
<dbReference type="FunFam" id="3.40.50.261:FF:000017">
    <property type="entry name" value="Succinyl-CoA synthetase subunit alpha"/>
    <property type="match status" value="1"/>
</dbReference>
<organism evidence="4 5">
    <name type="scientific">Heterodermia speciosa</name>
    <dbReference type="NCBI Taxonomy" id="116794"/>
    <lineage>
        <taxon>Eukaryota</taxon>
        <taxon>Fungi</taxon>
        <taxon>Dikarya</taxon>
        <taxon>Ascomycota</taxon>
        <taxon>Pezizomycotina</taxon>
        <taxon>Lecanoromycetes</taxon>
        <taxon>OSLEUM clade</taxon>
        <taxon>Lecanoromycetidae</taxon>
        <taxon>Caliciales</taxon>
        <taxon>Physciaceae</taxon>
        <taxon>Heterodermia</taxon>
    </lineage>
</organism>
<reference evidence="4" key="1">
    <citation type="submission" date="2021-03" db="EMBL/GenBank/DDBJ databases">
        <authorList>
            <person name="Tagirdzhanova G."/>
        </authorList>
    </citation>
    <scope>NUCLEOTIDE SEQUENCE</scope>
</reference>
<dbReference type="Pfam" id="PF02629">
    <property type="entry name" value="CoA_binding"/>
    <property type="match status" value="1"/>
</dbReference>
<evidence type="ECO:0000313" key="4">
    <source>
        <dbReference type="EMBL" id="CAF9927324.1"/>
    </source>
</evidence>
<dbReference type="GO" id="GO:0005739">
    <property type="term" value="C:mitochondrion"/>
    <property type="evidence" value="ECO:0007669"/>
    <property type="project" value="TreeGrafter"/>
</dbReference>
<feature type="domain" description="CoA-binding" evidence="3">
    <location>
        <begin position="49"/>
        <end position="144"/>
    </location>
</feature>
<dbReference type="SUPFAM" id="SSF52210">
    <property type="entry name" value="Succinyl-CoA synthetase domains"/>
    <property type="match status" value="2"/>
</dbReference>
<dbReference type="GO" id="GO:0000166">
    <property type="term" value="F:nucleotide binding"/>
    <property type="evidence" value="ECO:0007669"/>
    <property type="project" value="UniProtKB-KW"/>
</dbReference>
<feature type="region of interest" description="Disordered" evidence="2">
    <location>
        <begin position="573"/>
        <end position="594"/>
    </location>
</feature>
<evidence type="ECO:0000259" key="3">
    <source>
        <dbReference type="SMART" id="SM00881"/>
    </source>
</evidence>
<gene>
    <name evidence="4" type="ORF">HETSPECPRED_006556</name>
</gene>
<accession>A0A8H3IUN3</accession>
<name>A0A8H3IUN3_9LECA</name>
<keyword evidence="1" id="KW-0547">Nucleotide-binding</keyword>
<dbReference type="SUPFAM" id="SSF51735">
    <property type="entry name" value="NAD(P)-binding Rossmann-fold domains"/>
    <property type="match status" value="1"/>
</dbReference>
<dbReference type="SMART" id="SM00881">
    <property type="entry name" value="CoA_binding"/>
    <property type="match status" value="1"/>
</dbReference>
<dbReference type="GO" id="GO:0004775">
    <property type="term" value="F:succinate-CoA ligase (ADP-forming) activity"/>
    <property type="evidence" value="ECO:0007669"/>
    <property type="project" value="TreeGrafter"/>
</dbReference>
<dbReference type="GO" id="GO:0009361">
    <property type="term" value="C:succinate-CoA ligase complex (ADP-forming)"/>
    <property type="evidence" value="ECO:0007669"/>
    <property type="project" value="TreeGrafter"/>
</dbReference>
<dbReference type="InterPro" id="IPR036291">
    <property type="entry name" value="NAD(P)-bd_dom_sf"/>
</dbReference>